<accession>B4VY05</accession>
<dbReference type="RefSeq" id="WP_006103591.1">
    <property type="nucleotide sequence ID" value="NZ_DS989859.1"/>
</dbReference>
<gene>
    <name evidence="1" type="ORF">MC7420_4388</name>
</gene>
<organism evidence="1 2">
    <name type="scientific">Coleofasciculus chthonoplastes PCC 7420</name>
    <dbReference type="NCBI Taxonomy" id="118168"/>
    <lineage>
        <taxon>Bacteria</taxon>
        <taxon>Bacillati</taxon>
        <taxon>Cyanobacteriota</taxon>
        <taxon>Cyanophyceae</taxon>
        <taxon>Coleofasciculales</taxon>
        <taxon>Coleofasciculaceae</taxon>
        <taxon>Coleofasciculus</taxon>
    </lineage>
</organism>
<name>B4VY05_9CYAN</name>
<proteinExistence type="predicted"/>
<dbReference type="HOGENOM" id="CLU_2583666_0_0_3"/>
<evidence type="ECO:0000313" key="1">
    <source>
        <dbReference type="EMBL" id="EDX73141.1"/>
    </source>
</evidence>
<sequence>MLGLINNTTPFNAIASPCLGDRHLGYQGLMDVRSPFQIWIEMFRRRSLYHKVSIYSSTFPPHPLTPSPTGGEGEPDACLV</sequence>
<dbReference type="EMBL" id="DS989859">
    <property type="protein sequence ID" value="EDX73141.1"/>
    <property type="molecule type" value="Genomic_DNA"/>
</dbReference>
<reference evidence="1 2" key="1">
    <citation type="submission" date="2008-07" db="EMBL/GenBank/DDBJ databases">
        <authorList>
            <person name="Tandeau de Marsac N."/>
            <person name="Ferriera S."/>
            <person name="Johnson J."/>
            <person name="Kravitz S."/>
            <person name="Beeson K."/>
            <person name="Sutton G."/>
            <person name="Rogers Y.-H."/>
            <person name="Friedman R."/>
            <person name="Frazier M."/>
            <person name="Venter J.C."/>
        </authorList>
    </citation>
    <scope>NUCLEOTIDE SEQUENCE [LARGE SCALE GENOMIC DNA]</scope>
    <source>
        <strain evidence="1 2">PCC 7420</strain>
    </source>
</reference>
<protein>
    <submittedName>
        <fullName evidence="1">Uncharacterized protein</fullName>
    </submittedName>
</protein>
<dbReference type="AlphaFoldDB" id="B4VY05"/>
<dbReference type="Proteomes" id="UP000003835">
    <property type="component" value="Unassembled WGS sequence"/>
</dbReference>
<keyword evidence="2" id="KW-1185">Reference proteome</keyword>
<evidence type="ECO:0000313" key="2">
    <source>
        <dbReference type="Proteomes" id="UP000003835"/>
    </source>
</evidence>